<dbReference type="SUPFAM" id="SSF51726">
    <property type="entry name" value="UROD/MetE-like"/>
    <property type="match status" value="1"/>
</dbReference>
<dbReference type="Proteomes" id="UP000446866">
    <property type="component" value="Unassembled WGS sequence"/>
</dbReference>
<organism evidence="2 3">
    <name type="scientific">Anaerotruncus colihominis</name>
    <dbReference type="NCBI Taxonomy" id="169435"/>
    <lineage>
        <taxon>Bacteria</taxon>
        <taxon>Bacillati</taxon>
        <taxon>Bacillota</taxon>
        <taxon>Clostridia</taxon>
        <taxon>Eubacteriales</taxon>
        <taxon>Oscillospiraceae</taxon>
        <taxon>Anaerotruncus</taxon>
    </lineage>
</organism>
<comment type="caution">
    <text evidence="2">The sequence shown here is derived from an EMBL/GenBank/DDBJ whole genome shotgun (WGS) entry which is preliminary data.</text>
</comment>
<reference evidence="2 3" key="1">
    <citation type="submission" date="2018-08" db="EMBL/GenBank/DDBJ databases">
        <title>Murine metabolic-syndrome-specific gut microbial biobank.</title>
        <authorList>
            <person name="Liu C."/>
        </authorList>
    </citation>
    <scope>NUCLEOTIDE SEQUENCE [LARGE SCALE GENOMIC DNA]</scope>
    <source>
        <strain evidence="2 3">28</strain>
    </source>
</reference>
<dbReference type="GO" id="GO:0006779">
    <property type="term" value="P:porphyrin-containing compound biosynthetic process"/>
    <property type="evidence" value="ECO:0007669"/>
    <property type="project" value="InterPro"/>
</dbReference>
<proteinExistence type="predicted"/>
<dbReference type="CDD" id="cd03465">
    <property type="entry name" value="URO-D_like"/>
    <property type="match status" value="1"/>
</dbReference>
<dbReference type="PANTHER" id="PTHR47099:SF1">
    <property type="entry name" value="METHYLCOBAMIDE:COM METHYLTRANSFERASE MTBA"/>
    <property type="match status" value="1"/>
</dbReference>
<dbReference type="InterPro" id="IPR000257">
    <property type="entry name" value="Uroporphyrinogen_deCOase"/>
</dbReference>
<protein>
    <submittedName>
        <fullName evidence="2">Methyltransferase</fullName>
    </submittedName>
</protein>
<dbReference type="AlphaFoldDB" id="A0A845QGA9"/>
<dbReference type="EMBL" id="QXWK01000008">
    <property type="protein sequence ID" value="NBH61010.1"/>
    <property type="molecule type" value="Genomic_DNA"/>
</dbReference>
<dbReference type="PANTHER" id="PTHR47099">
    <property type="entry name" value="METHYLCOBAMIDE:COM METHYLTRANSFERASE MTBA"/>
    <property type="match status" value="1"/>
</dbReference>
<dbReference type="GO" id="GO:0008168">
    <property type="term" value="F:methyltransferase activity"/>
    <property type="evidence" value="ECO:0007669"/>
    <property type="project" value="UniProtKB-KW"/>
</dbReference>
<dbReference type="GO" id="GO:0032259">
    <property type="term" value="P:methylation"/>
    <property type="evidence" value="ECO:0007669"/>
    <property type="project" value="UniProtKB-KW"/>
</dbReference>
<dbReference type="Gene3D" id="3.20.20.210">
    <property type="match status" value="1"/>
</dbReference>
<dbReference type="GO" id="GO:0004853">
    <property type="term" value="F:uroporphyrinogen decarboxylase activity"/>
    <property type="evidence" value="ECO:0007669"/>
    <property type="project" value="InterPro"/>
</dbReference>
<dbReference type="InterPro" id="IPR052024">
    <property type="entry name" value="Methanogen_methyltrans"/>
</dbReference>
<keyword evidence="2" id="KW-0489">Methyltransferase</keyword>
<name>A0A845QGA9_9FIRM</name>
<evidence type="ECO:0000313" key="2">
    <source>
        <dbReference type="EMBL" id="NBH61010.1"/>
    </source>
</evidence>
<accession>A0A845QGA9</accession>
<keyword evidence="2" id="KW-0808">Transferase</keyword>
<dbReference type="InterPro" id="IPR038071">
    <property type="entry name" value="UROD/MetE-like_sf"/>
</dbReference>
<dbReference type="Pfam" id="PF01208">
    <property type="entry name" value="URO-D"/>
    <property type="match status" value="1"/>
</dbReference>
<dbReference type="RefSeq" id="WP_160201282.1">
    <property type="nucleotide sequence ID" value="NZ_QXWK01000008.1"/>
</dbReference>
<evidence type="ECO:0000259" key="1">
    <source>
        <dbReference type="Pfam" id="PF01208"/>
    </source>
</evidence>
<sequence>MAKRNMKEWKESVIANPRKQGAPVLTFPSVQLTGATVKQLVTDAQIQADGMKFLAERTPSLVATSMMDLTVEAEACGAEVRVPENDVPATLGELIKTKADAENMKVPEIGAGRTQLFIDATKKAAEMITDRPVLAGIAGPYTMAGRLIGMIEMMMACMKEPEMVTIVMEKCTEFITKYALAYKEQTNAGGFVMAEPMMGLLSPKLSKKFVTPYCKQIVEAVQDEEFVVIFHNCGGNVTKIADQLIDINAEGYHFGNVINMADICPLLPADKLVMGNIDPANQFCFGTAESMKENTKAVMESCHKYPNFVISSGCDIGPNASWECIDAFYEAIDEFYMEKGL</sequence>
<evidence type="ECO:0000313" key="3">
    <source>
        <dbReference type="Proteomes" id="UP000446866"/>
    </source>
</evidence>
<keyword evidence="3" id="KW-1185">Reference proteome</keyword>
<feature type="domain" description="Uroporphyrinogen decarboxylase (URO-D)" evidence="1">
    <location>
        <begin position="32"/>
        <end position="334"/>
    </location>
</feature>
<gene>
    <name evidence="2" type="ORF">D0435_05005</name>
</gene>